<dbReference type="EMBL" id="CP062983">
    <property type="protein sequence ID" value="QPC81860.1"/>
    <property type="molecule type" value="Genomic_DNA"/>
</dbReference>
<feature type="region of interest" description="Disordered" evidence="1">
    <location>
        <begin position="42"/>
        <end position="100"/>
    </location>
</feature>
<feature type="compositionally biased region" description="Basic and acidic residues" evidence="1">
    <location>
        <begin position="63"/>
        <end position="84"/>
    </location>
</feature>
<dbReference type="KEGG" id="pmet:G4Y79_19540"/>
<feature type="region of interest" description="Disordered" evidence="1">
    <location>
        <begin position="234"/>
        <end position="253"/>
    </location>
</feature>
<gene>
    <name evidence="3" type="ORF">G4Y79_19540</name>
</gene>
<evidence type="ECO:0000313" key="3">
    <source>
        <dbReference type="EMBL" id="QPC81860.1"/>
    </source>
</evidence>
<dbReference type="Proteomes" id="UP000594468">
    <property type="component" value="Chromosome"/>
</dbReference>
<dbReference type="AlphaFoldDB" id="A0A7S8E7P2"/>
<feature type="compositionally biased region" description="Pro residues" evidence="1">
    <location>
        <begin position="239"/>
        <end position="252"/>
    </location>
</feature>
<dbReference type="RefSeq" id="WP_195169931.1">
    <property type="nucleotide sequence ID" value="NZ_CP062983.1"/>
</dbReference>
<keyword evidence="2" id="KW-0812">Transmembrane</keyword>
<keyword evidence="4" id="KW-1185">Reference proteome</keyword>
<feature type="compositionally biased region" description="Polar residues" evidence="1">
    <location>
        <begin position="42"/>
        <end position="54"/>
    </location>
</feature>
<accession>A0A7S8E7P2</accession>
<feature type="region of interest" description="Disordered" evidence="1">
    <location>
        <begin position="131"/>
        <end position="157"/>
    </location>
</feature>
<organism evidence="3 4">
    <name type="scientific">Phototrophicus methaneseepsis</name>
    <dbReference type="NCBI Taxonomy" id="2710758"/>
    <lineage>
        <taxon>Bacteria</taxon>
        <taxon>Bacillati</taxon>
        <taxon>Chloroflexota</taxon>
        <taxon>Candidatus Thermofontia</taxon>
        <taxon>Phototrophicales</taxon>
        <taxon>Phototrophicaceae</taxon>
        <taxon>Phototrophicus</taxon>
    </lineage>
</organism>
<evidence type="ECO:0000313" key="4">
    <source>
        <dbReference type="Proteomes" id="UP000594468"/>
    </source>
</evidence>
<name>A0A7S8E7P2_9CHLR</name>
<keyword evidence="2" id="KW-0472">Membrane</keyword>
<evidence type="ECO:0000256" key="2">
    <source>
        <dbReference type="SAM" id="Phobius"/>
    </source>
</evidence>
<protein>
    <submittedName>
        <fullName evidence="3">Uncharacterized protein</fullName>
    </submittedName>
</protein>
<keyword evidence="2" id="KW-1133">Transmembrane helix</keyword>
<reference evidence="3 4" key="1">
    <citation type="submission" date="2020-02" db="EMBL/GenBank/DDBJ databases">
        <authorList>
            <person name="Zheng R.K."/>
            <person name="Sun C.M."/>
        </authorList>
    </citation>
    <scope>NUCLEOTIDE SEQUENCE [LARGE SCALE GENOMIC DNA]</scope>
    <source>
        <strain evidence="4">rifampicinis</strain>
    </source>
</reference>
<sequence length="363" mass="39872">MDFGSFFLQVLPIAIFYLIVPAALLMLFFGVRQVRRRMNSNTAAQGATTTNHKTAISAADDDPLMRDMTSHDMTSHDVSPRDETPWEAEDHEQTPKKTRSTLELLAQAQSEEDYEEESDIDMPDIAALLGNLDPDPEPPAKATPAPRGRIPMHSGGSVQAHPIVTVMRDEDSGRLLVEIDGQGYYTLTDTPEAKKLFKAIMKELSNVIMTPLEEQPAPKAAVAEDALLEELRTSTASAPKPPTSEFVPPPPVDTGGAMPGDLPSYKMDDVEVKIESRGAFRKAKVSIETPPELDIAGAINAYLQHKLRYTPEMDGNTIGILPSMSGGVRIMVNGKGYEAVDEIDELDVRSFVQQSIAEWQERQ</sequence>
<evidence type="ECO:0000256" key="1">
    <source>
        <dbReference type="SAM" id="MobiDB-lite"/>
    </source>
</evidence>
<proteinExistence type="predicted"/>
<feature type="transmembrane region" description="Helical" evidence="2">
    <location>
        <begin position="6"/>
        <end position="31"/>
    </location>
</feature>